<name>A0A7R9D798_TIMCR</name>
<proteinExistence type="predicted"/>
<sequence>MVCAQKLRIKAANKRPLLLRTNPNSDFEARKSVEYSTVLWELVCSEWLPLLVSFRQEELNPRGKGMRQLVFGLWRELRGKIDTQTDVIAKNTFWGAGCHETSTSINISVLYLPLSPSVDEDSVNFCGLPVNTLNMVLDSSIHAACPAHCNLRDFIALTVPCDEFLVFPALTGNAQPSSKIS</sequence>
<evidence type="ECO:0000313" key="1">
    <source>
        <dbReference type="EMBL" id="CAD7409430.1"/>
    </source>
</evidence>
<accession>A0A7R9D798</accession>
<dbReference type="AlphaFoldDB" id="A0A7R9D798"/>
<protein>
    <submittedName>
        <fullName evidence="1">Uncharacterized protein</fullName>
    </submittedName>
</protein>
<gene>
    <name evidence="1" type="ORF">TCEB3V08_LOCUS10018</name>
</gene>
<organism evidence="1">
    <name type="scientific">Timema cristinae</name>
    <name type="common">Walking stick</name>
    <dbReference type="NCBI Taxonomy" id="61476"/>
    <lineage>
        <taxon>Eukaryota</taxon>
        <taxon>Metazoa</taxon>
        <taxon>Ecdysozoa</taxon>
        <taxon>Arthropoda</taxon>
        <taxon>Hexapoda</taxon>
        <taxon>Insecta</taxon>
        <taxon>Pterygota</taxon>
        <taxon>Neoptera</taxon>
        <taxon>Polyneoptera</taxon>
        <taxon>Phasmatodea</taxon>
        <taxon>Timematodea</taxon>
        <taxon>Timematoidea</taxon>
        <taxon>Timematidae</taxon>
        <taxon>Timema</taxon>
    </lineage>
</organism>
<reference evidence="1" key="1">
    <citation type="submission" date="2020-11" db="EMBL/GenBank/DDBJ databases">
        <authorList>
            <person name="Tran Van P."/>
        </authorList>
    </citation>
    <scope>NUCLEOTIDE SEQUENCE</scope>
</reference>
<dbReference type="EMBL" id="OC321097">
    <property type="protein sequence ID" value="CAD7409430.1"/>
    <property type="molecule type" value="Genomic_DNA"/>
</dbReference>